<evidence type="ECO:0000313" key="2">
    <source>
        <dbReference type="Proteomes" id="UP000190285"/>
    </source>
</evidence>
<evidence type="ECO:0000313" key="1">
    <source>
        <dbReference type="EMBL" id="SKC62377.1"/>
    </source>
</evidence>
<dbReference type="STRING" id="36842.SAMN02194393_01750"/>
<name>A0A1T5KFC6_9FIRM</name>
<dbReference type="OrthoDB" id="9811997at2"/>
<gene>
    <name evidence="1" type="ORF">SAMN02194393_01750</name>
</gene>
<dbReference type="EMBL" id="FUZT01000004">
    <property type="protein sequence ID" value="SKC62377.1"/>
    <property type="molecule type" value="Genomic_DNA"/>
</dbReference>
<dbReference type="SUPFAM" id="SSF52540">
    <property type="entry name" value="P-loop containing nucleoside triphosphate hydrolases"/>
    <property type="match status" value="1"/>
</dbReference>
<dbReference type="CDD" id="cd00085">
    <property type="entry name" value="HNHc"/>
    <property type="match status" value="1"/>
</dbReference>
<dbReference type="InterPro" id="IPR027417">
    <property type="entry name" value="P-loop_NTPase"/>
</dbReference>
<sequence length="232" mass="27249">MAKYAVLRTFYASQKWRTLRLAIILARTNKKGELRCEKCGEIITDTINAIAHHKVELTPENVNDYSISLNPDLIEILCPDCHNKEHNRFGHSRERKVYIVFGAPLSGKNTYVKQEARRGDIVVDMDYLYQAVSMLPSFDKPDNLFTNVKGIYNLLIDNIKTRYGRWNNAWIIGGFADRYRREKLAVDLGAELIFCEASKEECLARLELDEDRKYRKNEWKQYIEKWFTRFTP</sequence>
<dbReference type="Proteomes" id="UP000190285">
    <property type="component" value="Unassembled WGS sequence"/>
</dbReference>
<dbReference type="InterPro" id="IPR003615">
    <property type="entry name" value="HNH_nuc"/>
</dbReference>
<organism evidence="1 2">
    <name type="scientific">Maledivibacter halophilus</name>
    <dbReference type="NCBI Taxonomy" id="36842"/>
    <lineage>
        <taxon>Bacteria</taxon>
        <taxon>Bacillati</taxon>
        <taxon>Bacillota</taxon>
        <taxon>Clostridia</taxon>
        <taxon>Peptostreptococcales</taxon>
        <taxon>Caminicellaceae</taxon>
        <taxon>Maledivibacter</taxon>
    </lineage>
</organism>
<proteinExistence type="predicted"/>
<dbReference type="RefSeq" id="WP_079490928.1">
    <property type="nucleotide sequence ID" value="NZ_FUZT01000004.1"/>
</dbReference>
<evidence type="ECO:0008006" key="3">
    <source>
        <dbReference type="Google" id="ProtNLM"/>
    </source>
</evidence>
<dbReference type="Gene3D" id="3.40.50.300">
    <property type="entry name" value="P-loop containing nucleotide triphosphate hydrolases"/>
    <property type="match status" value="1"/>
</dbReference>
<reference evidence="1 2" key="1">
    <citation type="submission" date="2017-02" db="EMBL/GenBank/DDBJ databases">
        <authorList>
            <person name="Peterson S.W."/>
        </authorList>
    </citation>
    <scope>NUCLEOTIDE SEQUENCE [LARGE SCALE GENOMIC DNA]</scope>
    <source>
        <strain evidence="1 2">M1</strain>
    </source>
</reference>
<protein>
    <recommendedName>
        <fullName evidence="3">HNH endonuclease</fullName>
    </recommendedName>
</protein>
<keyword evidence="2" id="KW-1185">Reference proteome</keyword>
<dbReference type="AlphaFoldDB" id="A0A1T5KFC6"/>
<accession>A0A1T5KFC6</accession>